<dbReference type="RefSeq" id="WP_008908346.1">
    <property type="nucleotide sequence ID" value="NZ_CAKP01000051.1"/>
</dbReference>
<evidence type="ECO:0000313" key="2">
    <source>
        <dbReference type="EMBL" id="CCJ33072.1"/>
    </source>
</evidence>
<proteinExistence type="predicted"/>
<dbReference type="CDD" id="cd07890">
    <property type="entry name" value="CYTH-like_AC_IV-like"/>
    <property type="match status" value="1"/>
</dbReference>
<accession>I7LIM0</accession>
<name>I7LIM0_9CLOT</name>
<dbReference type="PANTHER" id="PTHR21028:SF2">
    <property type="entry name" value="CYTH DOMAIN-CONTAINING PROTEIN"/>
    <property type="match status" value="1"/>
</dbReference>
<dbReference type="EMBL" id="CAKP01000051">
    <property type="protein sequence ID" value="CCJ33072.1"/>
    <property type="molecule type" value="Genomic_DNA"/>
</dbReference>
<dbReference type="AlphaFoldDB" id="I7LIM0"/>
<reference evidence="2 3" key="1">
    <citation type="journal article" date="2011" name="J. Bacteriol.">
        <title>Draft genome sequence of Caloramator australicus strain RC3T, a thermoanaerobe from the Great Artesian Basin of Australia.</title>
        <authorList>
            <person name="Ogg C.D."/>
            <person name="Patel B.K.C."/>
        </authorList>
    </citation>
    <scope>NUCLEOTIDE SEQUENCE [LARGE SCALE GENOMIC DNA]</scope>
    <source>
        <strain evidence="2 3">RC3</strain>
    </source>
</reference>
<dbReference type="Gene3D" id="2.40.320.10">
    <property type="entry name" value="Hypothetical Protein Pfu-838710-001"/>
    <property type="match status" value="1"/>
</dbReference>
<dbReference type="InterPro" id="IPR023577">
    <property type="entry name" value="CYTH_domain"/>
</dbReference>
<dbReference type="InterPro" id="IPR008173">
    <property type="entry name" value="Adenylyl_cyclase_CyaB"/>
</dbReference>
<feature type="domain" description="CYTH" evidence="1">
    <location>
        <begin position="1"/>
        <end position="171"/>
    </location>
</feature>
<dbReference type="Proteomes" id="UP000007652">
    <property type="component" value="Unassembled WGS sequence"/>
</dbReference>
<gene>
    <name evidence="2" type="ORF">CAAU_0988</name>
</gene>
<dbReference type="SUPFAM" id="SSF55154">
    <property type="entry name" value="CYTH-like phosphatases"/>
    <property type="match status" value="1"/>
</dbReference>
<dbReference type="SMART" id="SM01118">
    <property type="entry name" value="CYTH"/>
    <property type="match status" value="1"/>
</dbReference>
<sequence>MKEIEVKVIDIDVKQIKELLINLNAKKIKEEFQENYFFDLPIQNDGYIRIRKTKNLIDNTEKIILTSKLIISKNLTRQTIEKDVVINSVEAGINFLKSIGINFLKKATKHRESFLFNNCIIDFDTWNKEEFPFPYIEIESEDESFILETIKLLKIDPSNVTSKTLNEIKKEKGLI</sequence>
<comment type="caution">
    <text evidence="2">The sequence shown here is derived from an EMBL/GenBank/DDBJ whole genome shotgun (WGS) entry which is preliminary data.</text>
</comment>
<evidence type="ECO:0000259" key="1">
    <source>
        <dbReference type="PROSITE" id="PS51707"/>
    </source>
</evidence>
<organism evidence="2 3">
    <name type="scientific">Caloramator australicus RC3</name>
    <dbReference type="NCBI Taxonomy" id="857293"/>
    <lineage>
        <taxon>Bacteria</taxon>
        <taxon>Bacillati</taxon>
        <taxon>Bacillota</taxon>
        <taxon>Clostridia</taxon>
        <taxon>Eubacteriales</taxon>
        <taxon>Clostridiaceae</taxon>
        <taxon>Caloramator</taxon>
    </lineage>
</organism>
<dbReference type="PANTHER" id="PTHR21028">
    <property type="entry name" value="SI:CH211-156B7.4"/>
    <property type="match status" value="1"/>
</dbReference>
<evidence type="ECO:0000313" key="3">
    <source>
        <dbReference type="Proteomes" id="UP000007652"/>
    </source>
</evidence>
<protein>
    <submittedName>
        <fullName evidence="2">Putative adenylate cyclase</fullName>
    </submittedName>
</protein>
<keyword evidence="3" id="KW-1185">Reference proteome</keyword>
<dbReference type="eggNOG" id="COG1437">
    <property type="taxonomic scope" value="Bacteria"/>
</dbReference>
<dbReference type="Pfam" id="PF01928">
    <property type="entry name" value="CYTH"/>
    <property type="match status" value="1"/>
</dbReference>
<dbReference type="PROSITE" id="PS51707">
    <property type="entry name" value="CYTH"/>
    <property type="match status" value="1"/>
</dbReference>
<dbReference type="InterPro" id="IPR033469">
    <property type="entry name" value="CYTH-like_dom_sf"/>
</dbReference>
<dbReference type="STRING" id="857293.CAAU_0988"/>